<keyword evidence="1" id="KW-1133">Transmembrane helix</keyword>
<accession>A0A7S2S1M8</accession>
<keyword evidence="1" id="KW-0472">Membrane</keyword>
<name>A0A7S2S1M8_9STRA</name>
<dbReference type="EMBL" id="HBHK01014815">
    <property type="protein sequence ID" value="CAD9686890.1"/>
    <property type="molecule type" value="Transcribed_RNA"/>
</dbReference>
<reference evidence="2" key="1">
    <citation type="submission" date="2021-01" db="EMBL/GenBank/DDBJ databases">
        <authorList>
            <person name="Corre E."/>
            <person name="Pelletier E."/>
            <person name="Niang G."/>
            <person name="Scheremetjew M."/>
            <person name="Finn R."/>
            <person name="Kale V."/>
            <person name="Holt S."/>
            <person name="Cochrane G."/>
            <person name="Meng A."/>
            <person name="Brown T."/>
            <person name="Cohen L."/>
        </authorList>
    </citation>
    <scope>NUCLEOTIDE SEQUENCE</scope>
    <source>
        <strain evidence="2">NY070348D</strain>
    </source>
</reference>
<feature type="transmembrane region" description="Helical" evidence="1">
    <location>
        <begin position="327"/>
        <end position="349"/>
    </location>
</feature>
<gene>
    <name evidence="2" type="ORF">QSP1433_LOCUS9319</name>
</gene>
<evidence type="ECO:0000256" key="1">
    <source>
        <dbReference type="SAM" id="Phobius"/>
    </source>
</evidence>
<keyword evidence="1" id="KW-0812">Transmembrane</keyword>
<dbReference type="AlphaFoldDB" id="A0A7S2S1M8"/>
<organism evidence="2">
    <name type="scientific">Mucochytrium quahogii</name>
    <dbReference type="NCBI Taxonomy" id="96639"/>
    <lineage>
        <taxon>Eukaryota</taxon>
        <taxon>Sar</taxon>
        <taxon>Stramenopiles</taxon>
        <taxon>Bigyra</taxon>
        <taxon>Labyrinthulomycetes</taxon>
        <taxon>Thraustochytrida</taxon>
        <taxon>Thraustochytriidae</taxon>
        <taxon>Mucochytrium</taxon>
    </lineage>
</organism>
<protein>
    <submittedName>
        <fullName evidence="2">Uncharacterized protein</fullName>
    </submittedName>
</protein>
<evidence type="ECO:0000313" key="2">
    <source>
        <dbReference type="EMBL" id="CAD9686890.1"/>
    </source>
</evidence>
<sequence>MLAWSQAVDLSIGTMAFPEDNGKPHKEVRRPGISFSLLSNVDAPLIKLQRQNHTELEIKIYFKPDAWLDAGMRYKVKIVSQRSLGTISKETFINSVSNLTRLGFDQEDLSVQDLLSRWPAWEELLDQLVCEIAKLAPDPDNSAVLTKATVLAKMMDFEESLRVLGCLLKSAIRDQCREIEMKCKTQSLDLQWYFDQLNEIIENVDRLKTRLEILVLGPFDHTVKSVLSRLDEFILMGVRESCAKLAKTVGPSVPIAYELSCALALKAHETLVWKNYNGASSPQNRSAGIPVAAPKYNHETQRRLKNLKYYFLSVLDLQTIKRTPSAIWAEIVAMFFAGLAMFFAVLILWASERQWDRASVELIVVLTVGYIFKDRVKDWGKRFVIPLLKEPHVISCLKTGRVDTRAVGCVNEWYHIKERYNSSQVQFQHKKESKDKPLLMGHIGELSPENEFVYTREIKLDRKRWVDYTPLHCTRHATLSDIAPKQLVQTIRIDLSHFCSHMESSHTQHTTIDPTTGTPCTIRCSQSYQFRVSVDIEYAPQQRRLCSKGRYSAVCSQGFLIEINRDSIIDIHMCEEQELPTAE</sequence>
<proteinExistence type="predicted"/>